<dbReference type="NCBIfam" id="TIGR01783">
    <property type="entry name" value="TonB-siderophor"/>
    <property type="match status" value="1"/>
</dbReference>
<feature type="chain" id="PRO_5046077905" evidence="16">
    <location>
        <begin position="20"/>
        <end position="693"/>
    </location>
</feature>
<evidence type="ECO:0000256" key="10">
    <source>
        <dbReference type="ARBA" id="ARBA00023077"/>
    </source>
</evidence>
<feature type="domain" description="TonB-dependent receptor-like beta-barrel" evidence="17">
    <location>
        <begin position="264"/>
        <end position="652"/>
    </location>
</feature>
<dbReference type="InterPro" id="IPR000531">
    <property type="entry name" value="Beta-barrel_TonB"/>
</dbReference>
<reference evidence="19" key="1">
    <citation type="submission" date="2022-04" db="EMBL/GenBank/DDBJ databases">
        <title>Alcanivorax sp. CY1518 draft genome sequence.</title>
        <authorList>
            <person name="Zhao G."/>
            <person name="An M."/>
        </authorList>
    </citation>
    <scope>NUCLEOTIDE SEQUENCE</scope>
    <source>
        <strain evidence="19">CY1518</strain>
    </source>
</reference>
<keyword evidence="20" id="KW-1185">Reference proteome</keyword>
<evidence type="ECO:0000256" key="14">
    <source>
        <dbReference type="PROSITE-ProRule" id="PRU01360"/>
    </source>
</evidence>
<evidence type="ECO:0000256" key="5">
    <source>
        <dbReference type="ARBA" id="ARBA00022496"/>
    </source>
</evidence>
<keyword evidence="5" id="KW-0410">Iron transport</keyword>
<gene>
    <name evidence="19" type="ORF">MU846_03030</name>
</gene>
<keyword evidence="6 14" id="KW-0812">Transmembrane</keyword>
<comment type="caution">
    <text evidence="19">The sequence shown here is derived from an EMBL/GenBank/DDBJ whole genome shotgun (WGS) entry which is preliminary data.</text>
</comment>
<evidence type="ECO:0000259" key="18">
    <source>
        <dbReference type="Pfam" id="PF07715"/>
    </source>
</evidence>
<dbReference type="EMBL" id="JALKII010000001">
    <property type="protein sequence ID" value="MCK0536672.1"/>
    <property type="molecule type" value="Genomic_DNA"/>
</dbReference>
<dbReference type="SUPFAM" id="SSF56935">
    <property type="entry name" value="Porins"/>
    <property type="match status" value="1"/>
</dbReference>
<dbReference type="InterPro" id="IPR010105">
    <property type="entry name" value="TonB_sidphr_rcpt"/>
</dbReference>
<proteinExistence type="inferred from homology"/>
<dbReference type="InterPro" id="IPR039426">
    <property type="entry name" value="TonB-dep_rcpt-like"/>
</dbReference>
<dbReference type="Proteomes" id="UP001165524">
    <property type="component" value="Unassembled WGS sequence"/>
</dbReference>
<dbReference type="Gene3D" id="2.170.130.10">
    <property type="entry name" value="TonB-dependent receptor, plug domain"/>
    <property type="match status" value="1"/>
</dbReference>
<dbReference type="Pfam" id="PF07715">
    <property type="entry name" value="Plug"/>
    <property type="match status" value="1"/>
</dbReference>
<evidence type="ECO:0000256" key="4">
    <source>
        <dbReference type="ARBA" id="ARBA00022452"/>
    </source>
</evidence>
<evidence type="ECO:0000256" key="9">
    <source>
        <dbReference type="ARBA" id="ARBA00023065"/>
    </source>
</evidence>
<evidence type="ECO:0000313" key="19">
    <source>
        <dbReference type="EMBL" id="MCK0536672.1"/>
    </source>
</evidence>
<name>A0ABT0E4D1_9GAMM</name>
<dbReference type="PANTHER" id="PTHR32552">
    <property type="entry name" value="FERRICHROME IRON RECEPTOR-RELATED"/>
    <property type="match status" value="1"/>
</dbReference>
<dbReference type="Pfam" id="PF00593">
    <property type="entry name" value="TonB_dep_Rec_b-barrel"/>
    <property type="match status" value="1"/>
</dbReference>
<evidence type="ECO:0000313" key="20">
    <source>
        <dbReference type="Proteomes" id="UP001165524"/>
    </source>
</evidence>
<evidence type="ECO:0000256" key="11">
    <source>
        <dbReference type="ARBA" id="ARBA00023136"/>
    </source>
</evidence>
<dbReference type="RefSeq" id="WP_246948210.1">
    <property type="nucleotide sequence ID" value="NZ_JALKII010000001.1"/>
</dbReference>
<dbReference type="InterPro" id="IPR012910">
    <property type="entry name" value="Plug_dom"/>
</dbReference>
<feature type="signal peptide" evidence="16">
    <location>
        <begin position="1"/>
        <end position="19"/>
    </location>
</feature>
<keyword evidence="7 16" id="KW-0732">Signal</keyword>
<evidence type="ECO:0000256" key="3">
    <source>
        <dbReference type="ARBA" id="ARBA00022448"/>
    </source>
</evidence>
<dbReference type="CDD" id="cd01347">
    <property type="entry name" value="ligand_gated_channel"/>
    <property type="match status" value="1"/>
</dbReference>
<keyword evidence="3 14" id="KW-0813">Transport</keyword>
<keyword evidence="4 14" id="KW-1134">Transmembrane beta strand</keyword>
<evidence type="ECO:0000256" key="2">
    <source>
        <dbReference type="ARBA" id="ARBA00009810"/>
    </source>
</evidence>
<evidence type="ECO:0000256" key="15">
    <source>
        <dbReference type="RuleBase" id="RU003357"/>
    </source>
</evidence>
<evidence type="ECO:0000259" key="17">
    <source>
        <dbReference type="Pfam" id="PF00593"/>
    </source>
</evidence>
<evidence type="ECO:0000256" key="13">
    <source>
        <dbReference type="ARBA" id="ARBA00023237"/>
    </source>
</evidence>
<keyword evidence="13 14" id="KW-0998">Cell outer membrane</keyword>
<keyword evidence="9" id="KW-0406">Ion transport</keyword>
<protein>
    <submittedName>
        <fullName evidence="19">TonB-dependent receptor</fullName>
    </submittedName>
</protein>
<dbReference type="PROSITE" id="PS52016">
    <property type="entry name" value="TONB_DEPENDENT_REC_3"/>
    <property type="match status" value="1"/>
</dbReference>
<comment type="subcellular location">
    <subcellularLocation>
        <location evidence="1 14">Cell outer membrane</location>
        <topology evidence="1 14">Multi-pass membrane protein</topology>
    </subcellularLocation>
</comment>
<sequence>MTSLLHRPGLRLITPLTLAALALPTATTAQTSTRLDTITVESTRLTRSLQDIPGAVSVVDARAAQQGQQRLQLDESLARVPGLHLQNRYNFAQNQRLSSRGFGARAPFGVRGLRIRVDGFPETLPDGQSQVDSIDLDSVERISVLRGASSVLYGNATGGVIDIETARGDTLPHSGQISVAGGSDALRKLHLHHGGSNGRQHHYVGITGLHYHGERDQSEVEKYLFNTRLGWHFSGQRELQLLFSALDIPYGEDPGGLTRQQAHQQPRQATAMATRLDAGQVVRQQRLGLLYSEQLANDHHWRARAFVSRREFDQQLPFPGSSLIDYQRWFYGAGAEYHGRAQLFGLAHRLVVGAEIERQEDDRGRRSVNATGAVTGVTADEDQAATSAGIFIQTDTALADTLILSLGARADRIELRIDDHLLADGDDSGRQHFNEGSYSAGLTWLVHADHSLYATISSAFETPTFTELANPAGGGFDPNLKPQKALNRELGARGLLGNRLSYDMALFNVQVKDEITPYEISGRTFYRNAARTRREGLELSLQHFASDTFTTTLAWTWAQYRFDRFVDAQQGEDVKGNRLPGLPRHMLFAEAAWRPHSGWFVIGDVRYLGDVYAENTNDTSVGGHTLVNTRAGRSWQVSSRQTLALHVGVNNVFDRQYYANLRINANSDRPVADRGYFEPGPGRTFYSGATLTW</sequence>
<evidence type="ECO:0000256" key="6">
    <source>
        <dbReference type="ARBA" id="ARBA00022692"/>
    </source>
</evidence>
<keyword evidence="10 15" id="KW-0798">TonB box</keyword>
<accession>A0ABT0E4D1</accession>
<keyword evidence="11 14" id="KW-0472">Membrane</keyword>
<dbReference type="InterPro" id="IPR036942">
    <property type="entry name" value="Beta-barrel_TonB_sf"/>
</dbReference>
<comment type="similarity">
    <text evidence="2 14 15">Belongs to the TonB-dependent receptor family.</text>
</comment>
<keyword evidence="8" id="KW-0408">Iron</keyword>
<feature type="domain" description="TonB-dependent receptor plug" evidence="18">
    <location>
        <begin position="49"/>
        <end position="160"/>
    </location>
</feature>
<keyword evidence="12 19" id="KW-0675">Receptor</keyword>
<dbReference type="PANTHER" id="PTHR32552:SF68">
    <property type="entry name" value="FERRICHROME OUTER MEMBRANE TRANSPORTER_PHAGE RECEPTOR"/>
    <property type="match status" value="1"/>
</dbReference>
<dbReference type="Gene3D" id="2.40.170.20">
    <property type="entry name" value="TonB-dependent receptor, beta-barrel domain"/>
    <property type="match status" value="1"/>
</dbReference>
<evidence type="ECO:0000256" key="1">
    <source>
        <dbReference type="ARBA" id="ARBA00004571"/>
    </source>
</evidence>
<evidence type="ECO:0000256" key="8">
    <source>
        <dbReference type="ARBA" id="ARBA00023004"/>
    </source>
</evidence>
<evidence type="ECO:0000256" key="7">
    <source>
        <dbReference type="ARBA" id="ARBA00022729"/>
    </source>
</evidence>
<organism evidence="19 20">
    <name type="scientific">Alcanivorax quisquiliarum</name>
    <dbReference type="NCBI Taxonomy" id="2933565"/>
    <lineage>
        <taxon>Bacteria</taxon>
        <taxon>Pseudomonadati</taxon>
        <taxon>Pseudomonadota</taxon>
        <taxon>Gammaproteobacteria</taxon>
        <taxon>Oceanospirillales</taxon>
        <taxon>Alcanivoracaceae</taxon>
        <taxon>Alcanivorax</taxon>
    </lineage>
</organism>
<evidence type="ECO:0000256" key="16">
    <source>
        <dbReference type="SAM" id="SignalP"/>
    </source>
</evidence>
<evidence type="ECO:0000256" key="12">
    <source>
        <dbReference type="ARBA" id="ARBA00023170"/>
    </source>
</evidence>
<dbReference type="InterPro" id="IPR037066">
    <property type="entry name" value="Plug_dom_sf"/>
</dbReference>